<feature type="signal peptide" evidence="1">
    <location>
        <begin position="1"/>
        <end position="25"/>
    </location>
</feature>
<dbReference type="Proteomes" id="UP000523447">
    <property type="component" value="Unassembled WGS sequence"/>
</dbReference>
<gene>
    <name evidence="2" type="ORF">HGA07_30435</name>
</gene>
<evidence type="ECO:0000313" key="3">
    <source>
        <dbReference type="Proteomes" id="UP000523447"/>
    </source>
</evidence>
<sequence>MNDTACAPAIVAAALHSLFAASTHAPDSLELWLAITAEATSQLTTPDTAPSWLPVFTVYRSQRTDARYHPATTALEITSGPLTGTSYADPASAADAVATAYFDCGHHFGEPPTRLPTWRLCPNTAPPPRA</sequence>
<keyword evidence="1" id="KW-0732">Signal</keyword>
<dbReference type="RefSeq" id="WP_040723197.1">
    <property type="nucleotide sequence ID" value="NZ_CAWPHS010000072.1"/>
</dbReference>
<organism evidence="2 3">
    <name type="scientific">Nocardia veterana</name>
    <dbReference type="NCBI Taxonomy" id="132249"/>
    <lineage>
        <taxon>Bacteria</taxon>
        <taxon>Bacillati</taxon>
        <taxon>Actinomycetota</taxon>
        <taxon>Actinomycetes</taxon>
        <taxon>Mycobacteriales</taxon>
        <taxon>Nocardiaceae</taxon>
        <taxon>Nocardia</taxon>
    </lineage>
</organism>
<evidence type="ECO:0000313" key="2">
    <source>
        <dbReference type="EMBL" id="NKY89886.1"/>
    </source>
</evidence>
<keyword evidence="3" id="KW-1185">Reference proteome</keyword>
<name>A0A7X6RL25_9NOCA</name>
<reference evidence="2 3" key="1">
    <citation type="submission" date="2020-04" db="EMBL/GenBank/DDBJ databases">
        <title>MicrobeNet Type strains.</title>
        <authorList>
            <person name="Nicholson A.C."/>
        </authorList>
    </citation>
    <scope>NUCLEOTIDE SEQUENCE [LARGE SCALE GENOMIC DNA]</scope>
    <source>
        <strain evidence="2 3">DSM 44445</strain>
    </source>
</reference>
<accession>A0A7X6RL25</accession>
<dbReference type="EMBL" id="JAAXPE010000074">
    <property type="protein sequence ID" value="NKY89886.1"/>
    <property type="molecule type" value="Genomic_DNA"/>
</dbReference>
<protein>
    <submittedName>
        <fullName evidence="2">Uncharacterized protein</fullName>
    </submittedName>
</protein>
<evidence type="ECO:0000256" key="1">
    <source>
        <dbReference type="SAM" id="SignalP"/>
    </source>
</evidence>
<feature type="chain" id="PRO_5038648452" evidence="1">
    <location>
        <begin position="26"/>
        <end position="130"/>
    </location>
</feature>
<proteinExistence type="predicted"/>
<comment type="caution">
    <text evidence="2">The sequence shown here is derived from an EMBL/GenBank/DDBJ whole genome shotgun (WGS) entry which is preliminary data.</text>
</comment>
<dbReference type="AlphaFoldDB" id="A0A7X6RL25"/>